<evidence type="ECO:0000313" key="13">
    <source>
        <dbReference type="EMBL" id="QCZ93559.1"/>
    </source>
</evidence>
<evidence type="ECO:0000256" key="7">
    <source>
        <dbReference type="ARBA" id="ARBA00022825"/>
    </source>
</evidence>
<dbReference type="Pfam" id="PF08496">
    <property type="entry name" value="Peptidase_S49_N"/>
    <property type="match status" value="1"/>
</dbReference>
<dbReference type="GO" id="GO:0004252">
    <property type="term" value="F:serine-type endopeptidase activity"/>
    <property type="evidence" value="ECO:0007669"/>
    <property type="project" value="InterPro"/>
</dbReference>
<protein>
    <submittedName>
        <fullName evidence="13">Protease SohB</fullName>
        <ecNumber evidence="13">3.4.21.-</ecNumber>
    </submittedName>
</protein>
<dbReference type="AlphaFoldDB" id="A0A5B7YGD6"/>
<dbReference type="Proteomes" id="UP000304912">
    <property type="component" value="Chromosome"/>
</dbReference>
<evidence type="ECO:0000256" key="6">
    <source>
        <dbReference type="ARBA" id="ARBA00022801"/>
    </source>
</evidence>
<evidence type="ECO:0000259" key="12">
    <source>
        <dbReference type="Pfam" id="PF08496"/>
    </source>
</evidence>
<keyword evidence="3" id="KW-1003">Cell membrane</keyword>
<evidence type="ECO:0000256" key="4">
    <source>
        <dbReference type="ARBA" id="ARBA00022670"/>
    </source>
</evidence>
<evidence type="ECO:0000256" key="8">
    <source>
        <dbReference type="ARBA" id="ARBA00022989"/>
    </source>
</evidence>
<keyword evidence="4 13" id="KW-0645">Protease</keyword>
<feature type="domain" description="Peptidase S49 N-terminal proteobacteria" evidence="12">
    <location>
        <begin position="2"/>
        <end position="147"/>
    </location>
</feature>
<evidence type="ECO:0000313" key="14">
    <source>
        <dbReference type="Proteomes" id="UP000304912"/>
    </source>
</evidence>
<organism evidence="13 14">
    <name type="scientific">Salinimonas iocasae</name>
    <dbReference type="NCBI Taxonomy" id="2572577"/>
    <lineage>
        <taxon>Bacteria</taxon>
        <taxon>Pseudomonadati</taxon>
        <taxon>Pseudomonadota</taxon>
        <taxon>Gammaproteobacteria</taxon>
        <taxon>Alteromonadales</taxon>
        <taxon>Alteromonadaceae</taxon>
        <taxon>Alteromonas/Salinimonas group</taxon>
        <taxon>Salinimonas</taxon>
    </lineage>
</organism>
<dbReference type="InterPro" id="IPR013703">
    <property type="entry name" value="Peptidase_S49_N_proteobac"/>
</dbReference>
<dbReference type="PANTHER" id="PTHR42987">
    <property type="entry name" value="PEPTIDASE S49"/>
    <property type="match status" value="1"/>
</dbReference>
<dbReference type="EC" id="3.4.21.-" evidence="13"/>
<keyword evidence="7" id="KW-0720">Serine protease</keyword>
<dbReference type="CDD" id="cd07023">
    <property type="entry name" value="S49_Sppa_N_C"/>
    <property type="match status" value="1"/>
</dbReference>
<dbReference type="OrthoDB" id="5614232at2"/>
<dbReference type="RefSeq" id="WP_139756303.1">
    <property type="nucleotide sequence ID" value="NZ_CP039852.1"/>
</dbReference>
<evidence type="ECO:0000256" key="5">
    <source>
        <dbReference type="ARBA" id="ARBA00022692"/>
    </source>
</evidence>
<dbReference type="Gene3D" id="3.90.226.10">
    <property type="entry name" value="2-enoyl-CoA Hydratase, Chain A, domain 1"/>
    <property type="match status" value="1"/>
</dbReference>
<dbReference type="NCBIfam" id="NF008745">
    <property type="entry name" value="PRK11778.1"/>
    <property type="match status" value="1"/>
</dbReference>
<evidence type="ECO:0000256" key="10">
    <source>
        <dbReference type="SAM" id="Phobius"/>
    </source>
</evidence>
<sequence length="338" mass="38108">MEFLYEYGLFLAKAVTFVAAFVIIVASVVGAANRQKPGKGHLEIASLNEQLKDITNYARSVLLDKASMKKLAKQQKKEAKDQDKEKQSRSRLFVIEFKGSMDAHEVERLREEVTAILCVAESQDEVLVKLESGGGVVHGYGLAAAQLHRIKDKGIKLTVSVDKVAASGGYMMACVADNLLASRFAYIGSIGVLAQLPNFHKVLKKNDIEFEQHTAGAYKRTLTVFGENTDEGREKFREEIEEIHVLFKDWVREQRSQMDIEKVATGEFWPGVKAKELGLIDTIMTSDDYILSAYPEKEIYSVKYSHKKNMAEKLGMSFASVAQQQLMRLWSQTRTWFH</sequence>
<feature type="domain" description="Peptidase S49" evidence="11">
    <location>
        <begin position="150"/>
        <end position="297"/>
    </location>
</feature>
<proteinExistence type="inferred from homology"/>
<name>A0A5B7YGD6_9ALTE</name>
<evidence type="ECO:0000259" key="11">
    <source>
        <dbReference type="Pfam" id="PF01343"/>
    </source>
</evidence>
<dbReference type="GO" id="GO:0006508">
    <property type="term" value="P:proteolysis"/>
    <property type="evidence" value="ECO:0007669"/>
    <property type="project" value="UniProtKB-KW"/>
</dbReference>
<dbReference type="InterPro" id="IPR047272">
    <property type="entry name" value="S49_SppA_C"/>
</dbReference>
<evidence type="ECO:0000256" key="2">
    <source>
        <dbReference type="ARBA" id="ARBA00008683"/>
    </source>
</evidence>
<dbReference type="SUPFAM" id="SSF52096">
    <property type="entry name" value="ClpP/crotonase"/>
    <property type="match status" value="1"/>
</dbReference>
<dbReference type="EMBL" id="CP039852">
    <property type="protein sequence ID" value="QCZ93559.1"/>
    <property type="molecule type" value="Genomic_DNA"/>
</dbReference>
<comment type="similarity">
    <text evidence="2">Belongs to the peptidase S49 family.</text>
</comment>
<dbReference type="InterPro" id="IPR002142">
    <property type="entry name" value="Peptidase_S49"/>
</dbReference>
<reference evidence="13 14" key="1">
    <citation type="submission" date="2019-04" db="EMBL/GenBank/DDBJ databases">
        <title>Salinimonas iocasae sp. nov., a halophilic bacterium isolated from the outer tube casing of tubeworms in Okinawa Trough.</title>
        <authorList>
            <person name="Zhang H."/>
            <person name="Wang H."/>
            <person name="Li C."/>
        </authorList>
    </citation>
    <scope>NUCLEOTIDE SEQUENCE [LARGE SCALE GENOMIC DNA]</scope>
    <source>
        <strain evidence="13 14">KX18D6</strain>
    </source>
</reference>
<dbReference type="GO" id="GO:0005886">
    <property type="term" value="C:plasma membrane"/>
    <property type="evidence" value="ECO:0007669"/>
    <property type="project" value="UniProtKB-SubCell"/>
</dbReference>
<keyword evidence="8 10" id="KW-1133">Transmembrane helix</keyword>
<keyword evidence="6 13" id="KW-0378">Hydrolase</keyword>
<keyword evidence="5 10" id="KW-0812">Transmembrane</keyword>
<dbReference type="KEGG" id="salk:FBQ74_08675"/>
<feature type="transmembrane region" description="Helical" evidence="10">
    <location>
        <begin position="12"/>
        <end position="32"/>
    </location>
</feature>
<evidence type="ECO:0000256" key="3">
    <source>
        <dbReference type="ARBA" id="ARBA00022475"/>
    </source>
</evidence>
<keyword evidence="14" id="KW-1185">Reference proteome</keyword>
<dbReference type="Gene3D" id="6.20.330.10">
    <property type="match status" value="1"/>
</dbReference>
<gene>
    <name evidence="13" type="primary">sohB</name>
    <name evidence="13" type="ORF">FBQ74_08675</name>
</gene>
<dbReference type="Pfam" id="PF01343">
    <property type="entry name" value="Peptidase_S49"/>
    <property type="match status" value="1"/>
</dbReference>
<dbReference type="InterPro" id="IPR029045">
    <property type="entry name" value="ClpP/crotonase-like_dom_sf"/>
</dbReference>
<evidence type="ECO:0000256" key="9">
    <source>
        <dbReference type="ARBA" id="ARBA00023136"/>
    </source>
</evidence>
<keyword evidence="9 10" id="KW-0472">Membrane</keyword>
<accession>A0A5B7YGD6</accession>
<comment type="subcellular location">
    <subcellularLocation>
        <location evidence="1">Cell membrane</location>
    </subcellularLocation>
</comment>
<dbReference type="PANTHER" id="PTHR42987:SF4">
    <property type="entry name" value="PROTEASE SOHB-RELATED"/>
    <property type="match status" value="1"/>
</dbReference>
<evidence type="ECO:0000256" key="1">
    <source>
        <dbReference type="ARBA" id="ARBA00004236"/>
    </source>
</evidence>